<dbReference type="InterPro" id="IPR036390">
    <property type="entry name" value="WH_DNA-bd_sf"/>
</dbReference>
<dbReference type="InterPro" id="IPR028978">
    <property type="entry name" value="Chorismate_lyase_/UTRA_dom_sf"/>
</dbReference>
<feature type="domain" description="HTH gntR-type" evidence="4">
    <location>
        <begin position="11"/>
        <end position="79"/>
    </location>
</feature>
<dbReference type="PANTHER" id="PTHR44846:SF1">
    <property type="entry name" value="MANNOSYL-D-GLYCERATE TRANSPORT_METABOLISM SYSTEM REPRESSOR MNGR-RELATED"/>
    <property type="match status" value="1"/>
</dbReference>
<dbReference type="SUPFAM" id="SSF64288">
    <property type="entry name" value="Chorismate lyase-like"/>
    <property type="match status" value="1"/>
</dbReference>
<reference evidence="5 6" key="1">
    <citation type="submission" date="2019-09" db="EMBL/GenBank/DDBJ databases">
        <title>Draft genome sequence of the thermophilic Saccharopolyspora hirsuta VKM Ac-666T.</title>
        <authorList>
            <person name="Lobastova T.G."/>
            <person name="Fokina V."/>
            <person name="Bragin E.Y."/>
            <person name="Shtratnikova V.Y."/>
            <person name="Starodumova I.P."/>
            <person name="Tarlachkov S.V."/>
            <person name="Donova M.V."/>
        </authorList>
    </citation>
    <scope>NUCLEOTIDE SEQUENCE [LARGE SCALE GENOMIC DNA]</scope>
    <source>
        <strain evidence="5 6">VKM Ac-666</strain>
    </source>
</reference>
<dbReference type="OrthoDB" id="3172099at2"/>
<dbReference type="Gene3D" id="3.40.1410.10">
    <property type="entry name" value="Chorismate lyase-like"/>
    <property type="match status" value="1"/>
</dbReference>
<dbReference type="InterPro" id="IPR000524">
    <property type="entry name" value="Tscrpt_reg_HTH_GntR"/>
</dbReference>
<dbReference type="RefSeq" id="WP_150068653.1">
    <property type="nucleotide sequence ID" value="NZ_VWPH01000010.1"/>
</dbReference>
<evidence type="ECO:0000256" key="2">
    <source>
        <dbReference type="ARBA" id="ARBA00023125"/>
    </source>
</evidence>
<comment type="caution">
    <text evidence="5">The sequence shown here is derived from an EMBL/GenBank/DDBJ whole genome shotgun (WGS) entry which is preliminary data.</text>
</comment>
<dbReference type="InterPro" id="IPR036388">
    <property type="entry name" value="WH-like_DNA-bd_sf"/>
</dbReference>
<dbReference type="Pfam" id="PF00392">
    <property type="entry name" value="GntR"/>
    <property type="match status" value="1"/>
</dbReference>
<evidence type="ECO:0000256" key="1">
    <source>
        <dbReference type="ARBA" id="ARBA00023015"/>
    </source>
</evidence>
<dbReference type="GO" id="GO:0045892">
    <property type="term" value="P:negative regulation of DNA-templated transcription"/>
    <property type="evidence" value="ECO:0007669"/>
    <property type="project" value="TreeGrafter"/>
</dbReference>
<evidence type="ECO:0000313" key="6">
    <source>
        <dbReference type="Proteomes" id="UP000323946"/>
    </source>
</evidence>
<dbReference type="GO" id="GO:0003677">
    <property type="term" value="F:DNA binding"/>
    <property type="evidence" value="ECO:0007669"/>
    <property type="project" value="UniProtKB-KW"/>
</dbReference>
<dbReference type="AlphaFoldDB" id="A0A5M7BTJ8"/>
<dbReference type="GO" id="GO:0003700">
    <property type="term" value="F:DNA-binding transcription factor activity"/>
    <property type="evidence" value="ECO:0007669"/>
    <property type="project" value="InterPro"/>
</dbReference>
<dbReference type="Gene3D" id="1.10.10.10">
    <property type="entry name" value="Winged helix-like DNA-binding domain superfamily/Winged helix DNA-binding domain"/>
    <property type="match status" value="1"/>
</dbReference>
<keyword evidence="2" id="KW-0238">DNA-binding</keyword>
<dbReference type="InterPro" id="IPR050679">
    <property type="entry name" value="Bact_HTH_transcr_reg"/>
</dbReference>
<dbReference type="PANTHER" id="PTHR44846">
    <property type="entry name" value="MANNOSYL-D-GLYCERATE TRANSPORT/METABOLISM SYSTEM REPRESSOR MNGR-RELATED"/>
    <property type="match status" value="1"/>
</dbReference>
<keyword evidence="6" id="KW-1185">Reference proteome</keyword>
<keyword evidence="3" id="KW-0804">Transcription</keyword>
<dbReference type="SMR" id="A0A5M7BTJ8"/>
<dbReference type="Pfam" id="PF07702">
    <property type="entry name" value="UTRA"/>
    <property type="match status" value="1"/>
</dbReference>
<dbReference type="Proteomes" id="UP000323946">
    <property type="component" value="Unassembled WGS sequence"/>
</dbReference>
<dbReference type="SUPFAM" id="SSF46785">
    <property type="entry name" value="Winged helix' DNA-binding domain"/>
    <property type="match status" value="1"/>
</dbReference>
<dbReference type="SMART" id="SM00345">
    <property type="entry name" value="HTH_GNTR"/>
    <property type="match status" value="1"/>
</dbReference>
<dbReference type="CDD" id="cd07377">
    <property type="entry name" value="WHTH_GntR"/>
    <property type="match status" value="1"/>
</dbReference>
<name>A0A5M7BTJ8_SACHI</name>
<dbReference type="PRINTS" id="PR00035">
    <property type="entry name" value="HTHGNTR"/>
</dbReference>
<dbReference type="SMART" id="SM00866">
    <property type="entry name" value="UTRA"/>
    <property type="match status" value="1"/>
</dbReference>
<proteinExistence type="predicted"/>
<keyword evidence="1" id="KW-0805">Transcription regulation</keyword>
<evidence type="ECO:0000259" key="4">
    <source>
        <dbReference type="PROSITE" id="PS50949"/>
    </source>
</evidence>
<dbReference type="EMBL" id="VWPH01000010">
    <property type="protein sequence ID" value="KAA5830554.1"/>
    <property type="molecule type" value="Genomic_DNA"/>
</dbReference>
<gene>
    <name evidence="5" type="ORF">F1721_22075</name>
</gene>
<dbReference type="InterPro" id="IPR011663">
    <property type="entry name" value="UTRA"/>
</dbReference>
<accession>A0A5M7BTJ8</accession>
<sequence>MEVRAVNGGKEPRYLQIARDLAADIAARRWEIGERIPPEPELAASFQVSRETLRNALRELEARGLVSRRKGDGTRVERLTPTQRFDTSLGSLEELVQYGRDAVREVTASEEVTIGPELAEATGLPSGEVRARLTTVRRAPDGSAVSWSQVYLSPGDAAAIAGDLDESTRLISDLVRERTGRSTHRVVQRVRAIALPAEPAEVLGLPPGSPALEFVRHYYDATGDLFETTIGVHPGDTFSYRTTLVRSGSA</sequence>
<dbReference type="PROSITE" id="PS50949">
    <property type="entry name" value="HTH_GNTR"/>
    <property type="match status" value="1"/>
</dbReference>
<protein>
    <submittedName>
        <fullName evidence="5">GntR family transcriptional regulator</fullName>
    </submittedName>
</protein>
<evidence type="ECO:0000256" key="3">
    <source>
        <dbReference type="ARBA" id="ARBA00023163"/>
    </source>
</evidence>
<organism evidence="5 6">
    <name type="scientific">Saccharopolyspora hirsuta</name>
    <dbReference type="NCBI Taxonomy" id="1837"/>
    <lineage>
        <taxon>Bacteria</taxon>
        <taxon>Bacillati</taxon>
        <taxon>Actinomycetota</taxon>
        <taxon>Actinomycetes</taxon>
        <taxon>Pseudonocardiales</taxon>
        <taxon>Pseudonocardiaceae</taxon>
        <taxon>Saccharopolyspora</taxon>
    </lineage>
</organism>
<evidence type="ECO:0000313" key="5">
    <source>
        <dbReference type="EMBL" id="KAA5830554.1"/>
    </source>
</evidence>